<dbReference type="VEuPathDB" id="FungiDB:SPPG_07295"/>
<gene>
    <name evidence="3" type="ORF">SPPG_07295</name>
</gene>
<dbReference type="RefSeq" id="XP_016605409.1">
    <property type="nucleotide sequence ID" value="XM_016755458.1"/>
</dbReference>
<name>A0A0L0H8V2_SPIPD</name>
<dbReference type="Proteomes" id="UP000053201">
    <property type="component" value="Unassembled WGS sequence"/>
</dbReference>
<sequence length="274" mass="30652">MPSPTTLLRPFVQQKSPAAYAYQYLLSTPPQYEEDSSKKWPLILFLHGAGESARGGQNDLEFVKRHGIPKLVTAYELIQAGKPPIVHVPDLKAAKKTVDEEEPDAASLPVPEETAKLVAETFITVSPQVDLTKGYGWNAHVLEHLLNEIEDTYRVDASRIYVTGVSMGGQGTWNIALHNPQRFAAIAPICGGTDTLRLGLIKHLPVWVFHGVLDNIIPITESEQAVEALQEHGGKVKYTSYPRAKHDSWTETYNNPEVVKWFLEHKKERNVKRT</sequence>
<accession>A0A0L0H8V2</accession>
<evidence type="ECO:0000313" key="4">
    <source>
        <dbReference type="Proteomes" id="UP000053201"/>
    </source>
</evidence>
<evidence type="ECO:0000259" key="2">
    <source>
        <dbReference type="Pfam" id="PF01738"/>
    </source>
</evidence>
<organism evidence="3 4">
    <name type="scientific">Spizellomyces punctatus (strain DAOM BR117)</name>
    <dbReference type="NCBI Taxonomy" id="645134"/>
    <lineage>
        <taxon>Eukaryota</taxon>
        <taxon>Fungi</taxon>
        <taxon>Fungi incertae sedis</taxon>
        <taxon>Chytridiomycota</taxon>
        <taxon>Chytridiomycota incertae sedis</taxon>
        <taxon>Chytridiomycetes</taxon>
        <taxon>Spizellomycetales</taxon>
        <taxon>Spizellomycetaceae</taxon>
        <taxon>Spizellomyces</taxon>
    </lineage>
</organism>
<dbReference type="Pfam" id="PF01738">
    <property type="entry name" value="DLH"/>
    <property type="match status" value="1"/>
</dbReference>
<dbReference type="EMBL" id="KQ257464">
    <property type="protein sequence ID" value="KNC97369.1"/>
    <property type="molecule type" value="Genomic_DNA"/>
</dbReference>
<dbReference type="Gene3D" id="3.40.50.1820">
    <property type="entry name" value="alpha/beta hydrolase"/>
    <property type="match status" value="1"/>
</dbReference>
<keyword evidence="3" id="KW-0378">Hydrolase</keyword>
<keyword evidence="4" id="KW-1185">Reference proteome</keyword>
<dbReference type="InterPro" id="IPR002925">
    <property type="entry name" value="Dienelactn_hydro"/>
</dbReference>
<dbReference type="InterPro" id="IPR050955">
    <property type="entry name" value="Plant_Biomass_Hydrol_Est"/>
</dbReference>
<dbReference type="eggNOG" id="ENOG502RZ05">
    <property type="taxonomic scope" value="Eukaryota"/>
</dbReference>
<evidence type="ECO:0000313" key="3">
    <source>
        <dbReference type="EMBL" id="KNC97369.1"/>
    </source>
</evidence>
<protein>
    <submittedName>
        <fullName evidence="3">Dienelactone hydrolase</fullName>
    </submittedName>
</protein>
<feature type="domain" description="Dienelactone hydrolase" evidence="2">
    <location>
        <begin position="143"/>
        <end position="246"/>
    </location>
</feature>
<dbReference type="STRING" id="645134.A0A0L0H8V2"/>
<dbReference type="GeneID" id="27690520"/>
<dbReference type="AlphaFoldDB" id="A0A0L0H8V2"/>
<dbReference type="InterPro" id="IPR029058">
    <property type="entry name" value="AB_hydrolase_fold"/>
</dbReference>
<dbReference type="GO" id="GO:0016787">
    <property type="term" value="F:hydrolase activity"/>
    <property type="evidence" value="ECO:0007669"/>
    <property type="project" value="UniProtKB-KW"/>
</dbReference>
<dbReference type="PANTHER" id="PTHR43037">
    <property type="entry name" value="UNNAMED PRODUCT-RELATED"/>
    <property type="match status" value="1"/>
</dbReference>
<dbReference type="InParanoid" id="A0A0L0H8V2"/>
<dbReference type="OrthoDB" id="2152248at2759"/>
<dbReference type="SUPFAM" id="SSF53474">
    <property type="entry name" value="alpha/beta-Hydrolases"/>
    <property type="match status" value="1"/>
</dbReference>
<dbReference type="OMA" id="ANHNSWD"/>
<keyword evidence="1" id="KW-0732">Signal</keyword>
<evidence type="ECO:0000256" key="1">
    <source>
        <dbReference type="ARBA" id="ARBA00022729"/>
    </source>
</evidence>
<reference evidence="3 4" key="1">
    <citation type="submission" date="2009-08" db="EMBL/GenBank/DDBJ databases">
        <title>The Genome Sequence of Spizellomyces punctatus strain DAOM BR117.</title>
        <authorList>
            <consortium name="The Broad Institute Genome Sequencing Platform"/>
            <person name="Russ C."/>
            <person name="Cuomo C."/>
            <person name="Shea T."/>
            <person name="Young S.K."/>
            <person name="Zeng Q."/>
            <person name="Koehrsen M."/>
            <person name="Haas B."/>
            <person name="Borodovsky M."/>
            <person name="Guigo R."/>
            <person name="Alvarado L."/>
            <person name="Berlin A."/>
            <person name="Bochicchio J."/>
            <person name="Borenstein D."/>
            <person name="Chapman S."/>
            <person name="Chen Z."/>
            <person name="Engels R."/>
            <person name="Freedman E."/>
            <person name="Gellesch M."/>
            <person name="Goldberg J."/>
            <person name="Griggs A."/>
            <person name="Gujja S."/>
            <person name="Heiman D."/>
            <person name="Hepburn T."/>
            <person name="Howarth C."/>
            <person name="Jen D."/>
            <person name="Larson L."/>
            <person name="Lewis B."/>
            <person name="Mehta T."/>
            <person name="Park D."/>
            <person name="Pearson M."/>
            <person name="Roberts A."/>
            <person name="Saif S."/>
            <person name="Shenoy N."/>
            <person name="Sisk P."/>
            <person name="Stolte C."/>
            <person name="Sykes S."/>
            <person name="Thomson T."/>
            <person name="Walk T."/>
            <person name="White J."/>
            <person name="Yandava C."/>
            <person name="Burger G."/>
            <person name="Gray M.W."/>
            <person name="Holland P.W.H."/>
            <person name="King N."/>
            <person name="Lang F.B.F."/>
            <person name="Roger A.J."/>
            <person name="Ruiz-Trillo I."/>
            <person name="Lander E."/>
            <person name="Nusbaum C."/>
        </authorList>
    </citation>
    <scope>NUCLEOTIDE SEQUENCE [LARGE SCALE GENOMIC DNA]</scope>
    <source>
        <strain evidence="3 4">DAOM BR117</strain>
    </source>
</reference>
<dbReference type="PANTHER" id="PTHR43037:SF1">
    <property type="entry name" value="BLL1128 PROTEIN"/>
    <property type="match status" value="1"/>
</dbReference>
<proteinExistence type="predicted"/>